<feature type="region of interest" description="Disordered" evidence="1">
    <location>
        <begin position="68"/>
        <end position="173"/>
    </location>
</feature>
<dbReference type="AlphaFoldDB" id="A8P8C7"/>
<comment type="caution">
    <text evidence="2">The sequence shown here is derived from an EMBL/GenBank/DDBJ whole genome shotgun (WGS) entry which is preliminary data.</text>
</comment>
<dbReference type="RefSeq" id="XP_001839545.1">
    <property type="nucleotide sequence ID" value="XM_001839493.1"/>
</dbReference>
<dbReference type="VEuPathDB" id="FungiDB:CC1G_08924"/>
<protein>
    <submittedName>
        <fullName evidence="2">Uncharacterized protein</fullName>
    </submittedName>
</protein>
<feature type="compositionally biased region" description="Basic and acidic residues" evidence="1">
    <location>
        <begin position="1"/>
        <end position="12"/>
    </location>
</feature>
<proteinExistence type="predicted"/>
<dbReference type="Proteomes" id="UP000001861">
    <property type="component" value="Unassembled WGS sequence"/>
</dbReference>
<evidence type="ECO:0000256" key="1">
    <source>
        <dbReference type="SAM" id="MobiDB-lite"/>
    </source>
</evidence>
<evidence type="ECO:0000313" key="3">
    <source>
        <dbReference type="Proteomes" id="UP000001861"/>
    </source>
</evidence>
<dbReference type="InParanoid" id="A8P8C7"/>
<sequence>MTRHDVEADVGRHGLVPPHLTQASESRYTEASDIGIVPPVGGDEMGDDRCGRWEMSDERWEMGADDGAMVAWPPQKGTTRWWCSQDKKESNRTQAPKRRAATEKSGDAANQATREHTPNPREREHAADYISIGDDLDAAAAQENDREDSTPPAAQEKWSSVARKPEGGLVSIA</sequence>
<feature type="region of interest" description="Disordered" evidence="1">
    <location>
        <begin position="1"/>
        <end position="29"/>
    </location>
</feature>
<keyword evidence="3" id="KW-1185">Reference proteome</keyword>
<dbReference type="EMBL" id="AACS02000005">
    <property type="protein sequence ID" value="EAU82312.1"/>
    <property type="molecule type" value="Genomic_DNA"/>
</dbReference>
<feature type="compositionally biased region" description="Basic and acidic residues" evidence="1">
    <location>
        <begin position="113"/>
        <end position="127"/>
    </location>
</feature>
<gene>
    <name evidence="2" type="ORF">CC1G_08924</name>
</gene>
<dbReference type="KEGG" id="cci:CC1G_08924"/>
<name>A8P8C7_COPC7</name>
<accession>A8P8C7</accession>
<evidence type="ECO:0000313" key="2">
    <source>
        <dbReference type="EMBL" id="EAU82312.1"/>
    </source>
</evidence>
<organism evidence="2 3">
    <name type="scientific">Coprinopsis cinerea (strain Okayama-7 / 130 / ATCC MYA-4618 / FGSC 9003)</name>
    <name type="common">Inky cap fungus</name>
    <name type="synonym">Hormographiella aspergillata</name>
    <dbReference type="NCBI Taxonomy" id="240176"/>
    <lineage>
        <taxon>Eukaryota</taxon>
        <taxon>Fungi</taxon>
        <taxon>Dikarya</taxon>
        <taxon>Basidiomycota</taxon>
        <taxon>Agaricomycotina</taxon>
        <taxon>Agaricomycetes</taxon>
        <taxon>Agaricomycetidae</taxon>
        <taxon>Agaricales</taxon>
        <taxon>Agaricineae</taxon>
        <taxon>Psathyrellaceae</taxon>
        <taxon>Coprinopsis</taxon>
    </lineage>
</organism>
<reference evidence="2 3" key="1">
    <citation type="journal article" date="2010" name="Proc. Natl. Acad. Sci. U.S.A.">
        <title>Insights into evolution of multicellular fungi from the assembled chromosomes of the mushroom Coprinopsis cinerea (Coprinus cinereus).</title>
        <authorList>
            <person name="Stajich J.E."/>
            <person name="Wilke S.K."/>
            <person name="Ahren D."/>
            <person name="Au C.H."/>
            <person name="Birren B.W."/>
            <person name="Borodovsky M."/>
            <person name="Burns C."/>
            <person name="Canback B."/>
            <person name="Casselton L.A."/>
            <person name="Cheng C.K."/>
            <person name="Deng J."/>
            <person name="Dietrich F.S."/>
            <person name="Fargo D.C."/>
            <person name="Farman M.L."/>
            <person name="Gathman A.C."/>
            <person name="Goldberg J."/>
            <person name="Guigo R."/>
            <person name="Hoegger P.J."/>
            <person name="Hooker J.B."/>
            <person name="Huggins A."/>
            <person name="James T.Y."/>
            <person name="Kamada T."/>
            <person name="Kilaru S."/>
            <person name="Kodira C."/>
            <person name="Kues U."/>
            <person name="Kupfer D."/>
            <person name="Kwan H.S."/>
            <person name="Lomsadze A."/>
            <person name="Li W."/>
            <person name="Lilly W.W."/>
            <person name="Ma L.J."/>
            <person name="Mackey A.J."/>
            <person name="Manning G."/>
            <person name="Martin F."/>
            <person name="Muraguchi H."/>
            <person name="Natvig D.O."/>
            <person name="Palmerini H."/>
            <person name="Ramesh M.A."/>
            <person name="Rehmeyer C.J."/>
            <person name="Roe B.A."/>
            <person name="Shenoy N."/>
            <person name="Stanke M."/>
            <person name="Ter-Hovhannisyan V."/>
            <person name="Tunlid A."/>
            <person name="Velagapudi R."/>
            <person name="Vision T.J."/>
            <person name="Zeng Q."/>
            <person name="Zolan M.E."/>
            <person name="Pukkila P.J."/>
        </authorList>
    </citation>
    <scope>NUCLEOTIDE SEQUENCE [LARGE SCALE GENOMIC DNA]</scope>
    <source>
        <strain evidence="3">Okayama-7 / 130 / ATCC MYA-4618 / FGSC 9003</strain>
    </source>
</reference>
<dbReference type="GeneID" id="6016161"/>